<keyword evidence="1 2" id="KW-0539">Nucleus</keyword>
<sequence length="143" mass="16454">METEGCPEMQRDGEVQNDEIRSPSNERMTEEPEGILIAPPQVQVPPESLDEDSEDDLETVPRRSPLNPAASRQRFREFRYEDAAGPRDVLRHLQELAGQWLRPDIHTKEQIVEMLVQEQFQAVLPEELRAWALRCQPGVRITG</sequence>
<dbReference type="PANTHER" id="PTHR45935:SF14">
    <property type="entry name" value="SCAN BOX DOMAIN-CONTAINING PROTEIN"/>
    <property type="match status" value="1"/>
</dbReference>
<accession>A0A8C2SE66</accession>
<evidence type="ECO:0000256" key="2">
    <source>
        <dbReference type="PROSITE-ProRule" id="PRU00187"/>
    </source>
</evidence>
<dbReference type="AlphaFoldDB" id="A0A8C2SE66"/>
<protein>
    <recommendedName>
        <fullName evidence="4">SCAN box domain-containing protein</fullName>
    </recommendedName>
</protein>
<name>A0A8C2SE66_CAPHI</name>
<dbReference type="PROSITE" id="PS50804">
    <property type="entry name" value="SCAN_BOX"/>
    <property type="match status" value="1"/>
</dbReference>
<feature type="region of interest" description="Disordered" evidence="3">
    <location>
        <begin position="1"/>
        <end position="70"/>
    </location>
</feature>
<organism evidence="5">
    <name type="scientific">Capra hircus</name>
    <name type="common">Goat</name>
    <dbReference type="NCBI Taxonomy" id="9925"/>
    <lineage>
        <taxon>Eukaryota</taxon>
        <taxon>Metazoa</taxon>
        <taxon>Chordata</taxon>
        <taxon>Craniata</taxon>
        <taxon>Vertebrata</taxon>
        <taxon>Euteleostomi</taxon>
        <taxon>Mammalia</taxon>
        <taxon>Eutheria</taxon>
        <taxon>Laurasiatheria</taxon>
        <taxon>Artiodactyla</taxon>
        <taxon>Ruminantia</taxon>
        <taxon>Pecora</taxon>
        <taxon>Bovidae</taxon>
        <taxon>Caprinae</taxon>
        <taxon>Capra</taxon>
    </lineage>
</organism>
<evidence type="ECO:0000256" key="3">
    <source>
        <dbReference type="SAM" id="MobiDB-lite"/>
    </source>
</evidence>
<proteinExistence type="predicted"/>
<evidence type="ECO:0000313" key="5">
    <source>
        <dbReference type="Ensembl" id="ENSCHIP00010042652.1"/>
    </source>
</evidence>
<evidence type="ECO:0000259" key="4">
    <source>
        <dbReference type="PROSITE" id="PS50804"/>
    </source>
</evidence>
<dbReference type="Ensembl" id="ENSCHIT00010059269.1">
    <property type="protein sequence ID" value="ENSCHIP00010042652.1"/>
    <property type="gene ID" value="ENSCHIG00010031062.1"/>
</dbReference>
<feature type="compositionally biased region" description="Basic and acidic residues" evidence="3">
    <location>
        <begin position="9"/>
        <end position="21"/>
    </location>
</feature>
<evidence type="ECO:0000256" key="1">
    <source>
        <dbReference type="ARBA" id="ARBA00023242"/>
    </source>
</evidence>
<dbReference type="GO" id="GO:0005634">
    <property type="term" value="C:nucleus"/>
    <property type="evidence" value="ECO:0007669"/>
    <property type="project" value="UniProtKB-SubCell"/>
</dbReference>
<dbReference type="SMART" id="SM00431">
    <property type="entry name" value="SCAN"/>
    <property type="match status" value="1"/>
</dbReference>
<feature type="domain" description="SCAN box" evidence="4">
    <location>
        <begin position="72"/>
        <end position="137"/>
    </location>
</feature>
<reference evidence="5" key="2">
    <citation type="submission" date="2025-08" db="UniProtKB">
        <authorList>
            <consortium name="Ensembl"/>
        </authorList>
    </citation>
    <scope>IDENTIFICATION</scope>
</reference>
<dbReference type="Gene3D" id="1.10.4020.10">
    <property type="entry name" value="DNA breaking-rejoining enzymes"/>
    <property type="match status" value="1"/>
</dbReference>
<dbReference type="InterPro" id="IPR050916">
    <property type="entry name" value="SCAN-C2H2_zinc_finger"/>
</dbReference>
<comment type="subcellular location">
    <subcellularLocation>
        <location evidence="2">Nucleus</location>
    </subcellularLocation>
</comment>
<feature type="compositionally biased region" description="Acidic residues" evidence="3">
    <location>
        <begin position="48"/>
        <end position="58"/>
    </location>
</feature>
<dbReference type="InterPro" id="IPR038269">
    <property type="entry name" value="SCAN_sf"/>
</dbReference>
<dbReference type="SUPFAM" id="SSF47353">
    <property type="entry name" value="Retrovirus capsid dimerization domain-like"/>
    <property type="match status" value="1"/>
</dbReference>
<dbReference type="Pfam" id="PF02023">
    <property type="entry name" value="SCAN"/>
    <property type="match status" value="1"/>
</dbReference>
<dbReference type="PANTHER" id="PTHR45935">
    <property type="entry name" value="PROTEIN ZBED8-RELATED"/>
    <property type="match status" value="1"/>
</dbReference>
<dbReference type="InterPro" id="IPR003309">
    <property type="entry name" value="SCAN_dom"/>
</dbReference>
<reference evidence="5" key="1">
    <citation type="submission" date="2019-03" db="EMBL/GenBank/DDBJ databases">
        <title>Genome sequencing and reference-guided assembly of Black Bengal Goat (Capra hircus).</title>
        <authorList>
            <person name="Siddiki A.Z."/>
            <person name="Baten A."/>
            <person name="Billah M."/>
            <person name="Alam M.A.U."/>
            <person name="Shawrob K.S.M."/>
            <person name="Saha S."/>
            <person name="Chowdhury M."/>
            <person name="Rahman A.H."/>
            <person name="Stear M."/>
            <person name="Miah G."/>
            <person name="Das G.B."/>
            <person name="Hossain M.M."/>
            <person name="Kumkum M."/>
            <person name="Islam M.S."/>
            <person name="Mollah A.M."/>
            <person name="Ahsan A."/>
            <person name="Tusar F."/>
            <person name="Khan M.K.I."/>
        </authorList>
    </citation>
    <scope>NUCLEOTIDE SEQUENCE [LARGE SCALE GENOMIC DNA]</scope>
</reference>